<keyword evidence="18" id="KW-0915">Sodium</keyword>
<evidence type="ECO:0000256" key="2">
    <source>
        <dbReference type="ARBA" id="ARBA00004986"/>
    </source>
</evidence>
<evidence type="ECO:0000256" key="9">
    <source>
        <dbReference type="ARBA" id="ARBA00022679"/>
    </source>
</evidence>
<evidence type="ECO:0000256" key="6">
    <source>
        <dbReference type="ARBA" id="ARBA00007952"/>
    </source>
</evidence>
<evidence type="ECO:0000256" key="11">
    <source>
        <dbReference type="ARBA" id="ARBA00022723"/>
    </source>
</evidence>
<proteinExistence type="inferred from homology"/>
<comment type="pathway">
    <text evidence="5">Amino-acid biosynthesis; L-threonine biosynthesis; L-threonine from L-aspartate: step 1/5.</text>
</comment>
<dbReference type="Proteomes" id="UP001165082">
    <property type="component" value="Unassembled WGS sequence"/>
</dbReference>
<feature type="domain" description="ACT" evidence="24">
    <location>
        <begin position="430"/>
        <end position="502"/>
    </location>
</feature>
<evidence type="ECO:0000256" key="4">
    <source>
        <dbReference type="ARBA" id="ARBA00005062"/>
    </source>
</evidence>
<dbReference type="PROSITE" id="PS00324">
    <property type="entry name" value="ASPARTOKINASE"/>
    <property type="match status" value="1"/>
</dbReference>
<comment type="similarity">
    <text evidence="6">In the C-terminal section; belongs to the homoserine dehydrogenase family.</text>
</comment>
<keyword evidence="9" id="KW-0808">Transferase</keyword>
<dbReference type="SUPFAM" id="SSF53633">
    <property type="entry name" value="Carbamate kinase-like"/>
    <property type="match status" value="1"/>
</dbReference>
<dbReference type="InterPro" id="IPR005106">
    <property type="entry name" value="Asp/hSer_DH_NAD-bd"/>
</dbReference>
<dbReference type="GO" id="GO:0009090">
    <property type="term" value="P:homoserine biosynthetic process"/>
    <property type="evidence" value="ECO:0007669"/>
    <property type="project" value="TreeGrafter"/>
</dbReference>
<dbReference type="GO" id="GO:0050661">
    <property type="term" value="F:NADP binding"/>
    <property type="evidence" value="ECO:0007669"/>
    <property type="project" value="InterPro"/>
</dbReference>
<keyword evidence="15" id="KW-0521">NADP</keyword>
<evidence type="ECO:0000256" key="16">
    <source>
        <dbReference type="ARBA" id="ARBA00023002"/>
    </source>
</evidence>
<protein>
    <recommendedName>
        <fullName evidence="24">ACT domain-containing protein</fullName>
    </recommendedName>
</protein>
<dbReference type="PANTHER" id="PTHR43070">
    <property type="match status" value="1"/>
</dbReference>
<evidence type="ECO:0000256" key="5">
    <source>
        <dbReference type="ARBA" id="ARBA00005139"/>
    </source>
</evidence>
<evidence type="ECO:0000256" key="8">
    <source>
        <dbReference type="ARBA" id="ARBA00022605"/>
    </source>
</evidence>
<dbReference type="InterPro" id="IPR036393">
    <property type="entry name" value="AceGlu_kinase-like_sf"/>
</dbReference>
<keyword evidence="16" id="KW-0560">Oxidoreductase</keyword>
<dbReference type="Pfam" id="PF03447">
    <property type="entry name" value="NAD_binding_3"/>
    <property type="match status" value="1"/>
</dbReference>
<evidence type="ECO:0000256" key="13">
    <source>
        <dbReference type="ARBA" id="ARBA00022777"/>
    </source>
</evidence>
<dbReference type="Pfam" id="PF22468">
    <property type="entry name" value="ACT_9"/>
    <property type="match status" value="2"/>
</dbReference>
<dbReference type="Gene3D" id="3.30.360.10">
    <property type="entry name" value="Dihydrodipicolinate Reductase, domain 2"/>
    <property type="match status" value="1"/>
</dbReference>
<keyword evidence="14" id="KW-0067">ATP-binding</keyword>
<dbReference type="Gene3D" id="3.40.50.720">
    <property type="entry name" value="NAD(P)-binding Rossmann-like Domain"/>
    <property type="match status" value="1"/>
</dbReference>
<comment type="pathway">
    <text evidence="4">Amino-acid biosynthesis; L-methionine biosynthesis via de novo pathway; L-homoserine from L-aspartate: step 3/3.</text>
</comment>
<evidence type="ECO:0000256" key="10">
    <source>
        <dbReference type="ARBA" id="ARBA00022697"/>
    </source>
</evidence>
<dbReference type="InterPro" id="IPR011147">
    <property type="entry name" value="Bifunc_Aspkin/hSer_DH"/>
</dbReference>
<keyword evidence="19" id="KW-0486">Methionine biosynthesis</keyword>
<evidence type="ECO:0000256" key="3">
    <source>
        <dbReference type="ARBA" id="ARBA00005056"/>
    </source>
</evidence>
<name>A0A9W6ZRH4_9STRA</name>
<dbReference type="CDD" id="cd04921">
    <property type="entry name" value="ACT_AKi-HSDH-ThrA-like_1"/>
    <property type="match status" value="1"/>
</dbReference>
<keyword evidence="12" id="KW-0547">Nucleotide-binding</keyword>
<comment type="pathway">
    <text evidence="3">Amino-acid biosynthesis; L-threonine biosynthesis; L-threonine from L-aspartate: step 3/5.</text>
</comment>
<dbReference type="InterPro" id="IPR018042">
    <property type="entry name" value="Aspartate_kinase_CS"/>
</dbReference>
<comment type="catalytic activity">
    <reaction evidence="22">
        <text>L-aspartate + ATP = 4-phospho-L-aspartate + ADP</text>
        <dbReference type="Rhea" id="RHEA:23776"/>
        <dbReference type="ChEBI" id="CHEBI:29991"/>
        <dbReference type="ChEBI" id="CHEBI:30616"/>
        <dbReference type="ChEBI" id="CHEBI:57535"/>
        <dbReference type="ChEBI" id="CHEBI:456216"/>
        <dbReference type="EC" id="2.7.2.4"/>
    </reaction>
    <physiologicalReaction direction="left-to-right" evidence="22">
        <dbReference type="Rhea" id="RHEA:23777"/>
    </physiologicalReaction>
</comment>
<evidence type="ECO:0000256" key="7">
    <source>
        <dbReference type="ARBA" id="ARBA00010046"/>
    </source>
</evidence>
<dbReference type="FunFam" id="3.30.2130.10:FF:000001">
    <property type="entry name" value="Bifunctional aspartokinase/homoserine dehydrogenase"/>
    <property type="match status" value="1"/>
</dbReference>
<comment type="function">
    <text evidence="21">Bifunctional aspartate kinase and homoserine dehydrogenase that catalyzes the first and the third steps toward the synthesis of lysine, methionine and threonine from aspartate.</text>
</comment>
<comment type="cofactor">
    <cofactor evidence="1">
        <name>a metal cation</name>
        <dbReference type="ChEBI" id="CHEBI:25213"/>
    </cofactor>
</comment>
<evidence type="ECO:0000256" key="12">
    <source>
        <dbReference type="ARBA" id="ARBA00022741"/>
    </source>
</evidence>
<dbReference type="Pfam" id="PF00696">
    <property type="entry name" value="AA_kinase"/>
    <property type="match status" value="1"/>
</dbReference>
<comment type="caution">
    <text evidence="25">The sequence shown here is derived from an EMBL/GenBank/DDBJ whole genome shotgun (WGS) entry which is preliminary data.</text>
</comment>
<dbReference type="PROSITE" id="PS51671">
    <property type="entry name" value="ACT"/>
    <property type="match status" value="2"/>
</dbReference>
<dbReference type="InterPro" id="IPR001342">
    <property type="entry name" value="HDH_cat"/>
</dbReference>
<dbReference type="SUPFAM" id="SSF51735">
    <property type="entry name" value="NAD(P)-binding Rossmann-fold domains"/>
    <property type="match status" value="1"/>
</dbReference>
<keyword evidence="8" id="KW-0028">Amino-acid biosynthesis</keyword>
<dbReference type="InterPro" id="IPR036291">
    <property type="entry name" value="NAD(P)-bd_dom_sf"/>
</dbReference>
<evidence type="ECO:0000256" key="21">
    <source>
        <dbReference type="ARBA" id="ARBA00044938"/>
    </source>
</evidence>
<dbReference type="CDD" id="cd04922">
    <property type="entry name" value="ACT_AKi-HSDH-ThrA_2"/>
    <property type="match status" value="1"/>
</dbReference>
<dbReference type="PANTHER" id="PTHR43070:SF5">
    <property type="entry name" value="HOMOSERINE DEHYDROGENASE"/>
    <property type="match status" value="1"/>
</dbReference>
<dbReference type="GO" id="GO:0004072">
    <property type="term" value="F:aspartate kinase activity"/>
    <property type="evidence" value="ECO:0007669"/>
    <property type="project" value="UniProtKB-EC"/>
</dbReference>
<evidence type="ECO:0000259" key="24">
    <source>
        <dbReference type="PROSITE" id="PS51671"/>
    </source>
</evidence>
<comment type="similarity">
    <text evidence="7">In the N-terminal section; belongs to the aspartokinase family.</text>
</comment>
<dbReference type="Pfam" id="PF00742">
    <property type="entry name" value="Homoserine_dh"/>
    <property type="match status" value="1"/>
</dbReference>
<keyword evidence="10" id="KW-0791">Threonine biosynthesis</keyword>
<evidence type="ECO:0000256" key="20">
    <source>
        <dbReference type="ARBA" id="ARBA00023268"/>
    </source>
</evidence>
<keyword evidence="20" id="KW-0511">Multifunctional enzyme</keyword>
<accession>A0A9W6ZRH4</accession>
<organism evidence="25 26">
    <name type="scientific">Triparma retinervis</name>
    <dbReference type="NCBI Taxonomy" id="2557542"/>
    <lineage>
        <taxon>Eukaryota</taxon>
        <taxon>Sar</taxon>
        <taxon>Stramenopiles</taxon>
        <taxon>Ochrophyta</taxon>
        <taxon>Bolidophyceae</taxon>
        <taxon>Parmales</taxon>
        <taxon>Triparmaceae</taxon>
        <taxon>Triparma</taxon>
    </lineage>
</organism>
<gene>
    <name evidence="25" type="ORF">TrRE_jg7855</name>
</gene>
<keyword evidence="11" id="KW-0479">Metal-binding</keyword>
<dbReference type="GO" id="GO:0009086">
    <property type="term" value="P:methionine biosynthetic process"/>
    <property type="evidence" value="ECO:0007669"/>
    <property type="project" value="UniProtKB-KW"/>
</dbReference>
<dbReference type="OrthoDB" id="67851at2759"/>
<evidence type="ECO:0000256" key="23">
    <source>
        <dbReference type="ARBA" id="ARBA00048841"/>
    </source>
</evidence>
<dbReference type="Gene3D" id="3.30.2130.10">
    <property type="entry name" value="VC0802-like"/>
    <property type="match status" value="1"/>
</dbReference>
<dbReference type="InterPro" id="IPR001048">
    <property type="entry name" value="Asp/Glu/Uridylate_kinase"/>
</dbReference>
<dbReference type="GO" id="GO:0005524">
    <property type="term" value="F:ATP binding"/>
    <property type="evidence" value="ECO:0007669"/>
    <property type="project" value="UniProtKB-KW"/>
</dbReference>
<evidence type="ECO:0000256" key="14">
    <source>
        <dbReference type="ARBA" id="ARBA00022840"/>
    </source>
</evidence>
<dbReference type="GO" id="GO:0004412">
    <property type="term" value="F:homoserine dehydrogenase activity"/>
    <property type="evidence" value="ECO:0007669"/>
    <property type="project" value="UniProtKB-EC"/>
</dbReference>
<dbReference type="InterPro" id="IPR002912">
    <property type="entry name" value="ACT_dom"/>
</dbReference>
<evidence type="ECO:0000256" key="19">
    <source>
        <dbReference type="ARBA" id="ARBA00023167"/>
    </source>
</evidence>
<comment type="catalytic activity">
    <reaction evidence="23">
        <text>L-homoserine + NADP(+) = L-aspartate 4-semialdehyde + NADPH + H(+)</text>
        <dbReference type="Rhea" id="RHEA:15761"/>
        <dbReference type="ChEBI" id="CHEBI:15378"/>
        <dbReference type="ChEBI" id="CHEBI:57476"/>
        <dbReference type="ChEBI" id="CHEBI:57783"/>
        <dbReference type="ChEBI" id="CHEBI:58349"/>
        <dbReference type="ChEBI" id="CHEBI:537519"/>
        <dbReference type="EC" id="1.1.1.3"/>
    </reaction>
    <physiologicalReaction direction="right-to-left" evidence="23">
        <dbReference type="Rhea" id="RHEA:15763"/>
    </physiologicalReaction>
</comment>
<evidence type="ECO:0000313" key="26">
    <source>
        <dbReference type="Proteomes" id="UP001165082"/>
    </source>
</evidence>
<dbReference type="GO" id="GO:0046872">
    <property type="term" value="F:metal ion binding"/>
    <property type="evidence" value="ECO:0007669"/>
    <property type="project" value="UniProtKB-KW"/>
</dbReference>
<sequence length="833" mass="90234">MSNLVDTSGSWEVLKFGGTSVSSSENYLKCARILASALEGSSRPNVCCVVSAMGGKPKTTDLLLNLVAFASVRDEKGIDETVQIVMDKHSKCISTLSIPESERENLLRLITRDIQDIKDVLKTVSLMKWKPSKIQSLVSGYGEVWSANILTAVMKGTYPDGHYVFRYLDARLVLCVDETVEDEQTIVWEDSSKLLQEYSSPVDDCQVCIIATGFVARNTEGVSTTLGRDGSDYSASIFGKLLSASAIYIYTDVDGVLSADPRRVTGAKVLGEVSFNEAMELAYFGAKVIHPKTMQPAILSNPPIPIFIRNTFNPSFRGSRIFTSSLTHKERDRCVCGFASIDNMAVVNLEGSGMVGVKGVSRRLFGTLEASGINVVLIAQASSEHSITLAISERDADDAKRVLHDVFSRELKLKHISDITIEKPCSIIAAVGDGMSDTTGVAGKFFSALGESKINVLTIAQGCSERNISCVVRGAEATRALRAVHAAFRLSHQSVRVGVVMSFEDSLGCALLELLKKQREKIMVAFDIDVQVIAVANESRLMYTDNGGSITKGVWDGSGGSGDFKEDKGAKVYKYLKSHVLCEDSGYNIIFDCTADADVSLCHPDWLADGIHVITANNMGLSGDKVLRESIARKAYGPMRRGGRYLREVCVGGSLPLGMEADWDLERILSCSDQALGRKFGVSEQWEHVKDRLDEELAARVAECRARKRVLRHVSTIDVGKGTVSIKFVEVPYGHVFAILPPGNACVRFFTQTHSANPLVVQGQSEGLENTASALLAECLNLMQGGVAGGVFGNGGSNTKLHRTSTSLQLGGKINSTEDLRIKAVNSFGGFMF</sequence>
<evidence type="ECO:0000256" key="15">
    <source>
        <dbReference type="ARBA" id="ARBA00022857"/>
    </source>
</evidence>
<dbReference type="AlphaFoldDB" id="A0A9W6ZRH4"/>
<keyword evidence="17" id="KW-0520">NAD</keyword>
<dbReference type="EMBL" id="BRXZ01000830">
    <property type="protein sequence ID" value="GMH55185.1"/>
    <property type="molecule type" value="Genomic_DNA"/>
</dbReference>
<keyword evidence="26" id="KW-1185">Reference proteome</keyword>
<reference evidence="25" key="1">
    <citation type="submission" date="2022-07" db="EMBL/GenBank/DDBJ databases">
        <title>Genome analysis of Parmales, a sister group of diatoms, reveals the evolutionary specialization of diatoms from phago-mixotrophs to photoautotrophs.</title>
        <authorList>
            <person name="Ban H."/>
            <person name="Sato S."/>
            <person name="Yoshikawa S."/>
            <person name="Kazumasa Y."/>
            <person name="Nakamura Y."/>
            <person name="Ichinomiya M."/>
            <person name="Saitoh K."/>
            <person name="Sato N."/>
            <person name="Blanc-Mathieu R."/>
            <person name="Endo H."/>
            <person name="Kuwata A."/>
            <person name="Ogata H."/>
        </authorList>
    </citation>
    <scope>NUCLEOTIDE SEQUENCE</scope>
</reference>
<evidence type="ECO:0000256" key="22">
    <source>
        <dbReference type="ARBA" id="ARBA00048561"/>
    </source>
</evidence>
<evidence type="ECO:0000256" key="1">
    <source>
        <dbReference type="ARBA" id="ARBA00001920"/>
    </source>
</evidence>
<dbReference type="InterPro" id="IPR045865">
    <property type="entry name" value="ACT-like_dom_sf"/>
</dbReference>
<evidence type="ECO:0000256" key="18">
    <source>
        <dbReference type="ARBA" id="ARBA00023053"/>
    </source>
</evidence>
<dbReference type="InterPro" id="IPR054352">
    <property type="entry name" value="ACT_Aspartokinase"/>
</dbReference>
<dbReference type="SUPFAM" id="SSF55021">
    <property type="entry name" value="ACT-like"/>
    <property type="match status" value="2"/>
</dbReference>
<dbReference type="NCBIfam" id="TIGR00657">
    <property type="entry name" value="asp_kinases"/>
    <property type="match status" value="1"/>
</dbReference>
<comment type="pathway">
    <text evidence="2">Amino-acid biosynthesis; L-methionine biosynthesis via de novo pathway; L-homoserine from L-aspartate: step 1/3.</text>
</comment>
<dbReference type="Gene3D" id="3.40.1160.10">
    <property type="entry name" value="Acetylglutamate kinase-like"/>
    <property type="match status" value="1"/>
</dbReference>
<dbReference type="InterPro" id="IPR001341">
    <property type="entry name" value="Asp_kinase"/>
</dbReference>
<feature type="domain" description="ACT" evidence="24">
    <location>
        <begin position="349"/>
        <end position="424"/>
    </location>
</feature>
<evidence type="ECO:0000256" key="17">
    <source>
        <dbReference type="ARBA" id="ARBA00023027"/>
    </source>
</evidence>
<evidence type="ECO:0000313" key="25">
    <source>
        <dbReference type="EMBL" id="GMH55185.1"/>
    </source>
</evidence>
<dbReference type="GO" id="GO:0009088">
    <property type="term" value="P:threonine biosynthetic process"/>
    <property type="evidence" value="ECO:0007669"/>
    <property type="project" value="UniProtKB-KW"/>
</dbReference>
<keyword evidence="13" id="KW-0418">Kinase</keyword>